<proteinExistence type="predicted"/>
<gene>
    <name evidence="1" type="ORF">Ciccas_013479</name>
</gene>
<organism evidence="1 2">
    <name type="scientific">Cichlidogyrus casuarinus</name>
    <dbReference type="NCBI Taxonomy" id="1844966"/>
    <lineage>
        <taxon>Eukaryota</taxon>
        <taxon>Metazoa</taxon>
        <taxon>Spiralia</taxon>
        <taxon>Lophotrochozoa</taxon>
        <taxon>Platyhelminthes</taxon>
        <taxon>Monogenea</taxon>
        <taxon>Monopisthocotylea</taxon>
        <taxon>Dactylogyridea</taxon>
        <taxon>Ancyrocephalidae</taxon>
        <taxon>Cichlidogyrus</taxon>
    </lineage>
</organism>
<comment type="caution">
    <text evidence="1">The sequence shown here is derived from an EMBL/GenBank/DDBJ whole genome shotgun (WGS) entry which is preliminary data.</text>
</comment>
<protein>
    <recommendedName>
        <fullName evidence="3">Domain of unknown function DB domain-containing protein</fullName>
    </recommendedName>
</protein>
<keyword evidence="2" id="KW-1185">Reference proteome</keyword>
<evidence type="ECO:0008006" key="3">
    <source>
        <dbReference type="Google" id="ProtNLM"/>
    </source>
</evidence>
<name>A0ABD2PKG3_9PLAT</name>
<sequence>MNDCKKQLKQLMKGDKLTQACKQHKPEIDRCTLECRPEIGRKMQCLRKCFGTDSLRMEEACAGEWSDLVNRVEVADVCKPFQTQFFDCDAQCKAIGSYWVKEKKSSTKSTKKQG</sequence>
<evidence type="ECO:0000313" key="1">
    <source>
        <dbReference type="EMBL" id="KAL3307996.1"/>
    </source>
</evidence>
<reference evidence="1 2" key="1">
    <citation type="submission" date="2024-11" db="EMBL/GenBank/DDBJ databases">
        <title>Adaptive evolution of stress response genes in parasites aligns with host niche diversity.</title>
        <authorList>
            <person name="Hahn C."/>
            <person name="Resl P."/>
        </authorList>
    </citation>
    <scope>NUCLEOTIDE SEQUENCE [LARGE SCALE GENOMIC DNA]</scope>
    <source>
        <strain evidence="1">EGGRZ-B1_66</strain>
        <tissue evidence="1">Body</tissue>
    </source>
</reference>
<dbReference type="EMBL" id="JBJKFK010006067">
    <property type="protein sequence ID" value="KAL3307996.1"/>
    <property type="molecule type" value="Genomic_DNA"/>
</dbReference>
<dbReference type="AlphaFoldDB" id="A0ABD2PKG3"/>
<evidence type="ECO:0000313" key="2">
    <source>
        <dbReference type="Proteomes" id="UP001626550"/>
    </source>
</evidence>
<accession>A0ABD2PKG3</accession>
<dbReference type="Proteomes" id="UP001626550">
    <property type="component" value="Unassembled WGS sequence"/>
</dbReference>